<evidence type="ECO:0000313" key="3">
    <source>
        <dbReference type="Proteomes" id="UP000317722"/>
    </source>
</evidence>
<dbReference type="PANTHER" id="PTHR43752">
    <property type="entry name" value="BNR/ASP-BOX REPEAT FAMILY PROTEIN"/>
    <property type="match status" value="1"/>
</dbReference>
<protein>
    <submittedName>
        <fullName evidence="2">Glycosyl hydrolase</fullName>
    </submittedName>
</protein>
<keyword evidence="3" id="KW-1185">Reference proteome</keyword>
<evidence type="ECO:0000313" key="2">
    <source>
        <dbReference type="EMBL" id="TPG19892.1"/>
    </source>
</evidence>
<accession>A0A502D4Y8</accession>
<reference evidence="2 3" key="1">
    <citation type="journal article" date="2019" name="Environ. Microbiol.">
        <title>Species interactions and distinct microbial communities in high Arctic permafrost affected cryosols are associated with the CH4 and CO2 gas fluxes.</title>
        <authorList>
            <person name="Altshuler I."/>
            <person name="Hamel J."/>
            <person name="Turney S."/>
            <person name="Magnuson E."/>
            <person name="Levesque R."/>
            <person name="Greer C."/>
            <person name="Whyte L.G."/>
        </authorList>
    </citation>
    <scope>NUCLEOTIDE SEQUENCE [LARGE SCALE GENOMIC DNA]</scope>
    <source>
        <strain evidence="2 3">S9.3A</strain>
    </source>
</reference>
<dbReference type="GO" id="GO:0016787">
    <property type="term" value="F:hydrolase activity"/>
    <property type="evidence" value="ECO:0007669"/>
    <property type="project" value="UniProtKB-KW"/>
</dbReference>
<dbReference type="InterPro" id="IPR011040">
    <property type="entry name" value="Sialidase"/>
</dbReference>
<proteinExistence type="predicted"/>
<dbReference type="SUPFAM" id="SSF50939">
    <property type="entry name" value="Sialidases"/>
    <property type="match status" value="1"/>
</dbReference>
<evidence type="ECO:0000259" key="1">
    <source>
        <dbReference type="Pfam" id="PF13088"/>
    </source>
</evidence>
<comment type="caution">
    <text evidence="2">The sequence shown here is derived from an EMBL/GenBank/DDBJ whole genome shotgun (WGS) entry which is preliminary data.</text>
</comment>
<name>A0A502D4Y8_9MICO</name>
<feature type="domain" description="Sialidase" evidence="1">
    <location>
        <begin position="34"/>
        <end position="367"/>
    </location>
</feature>
<organism evidence="2 3">
    <name type="scientific">Pedococcus bigeumensis</name>
    <dbReference type="NCBI Taxonomy" id="433644"/>
    <lineage>
        <taxon>Bacteria</taxon>
        <taxon>Bacillati</taxon>
        <taxon>Actinomycetota</taxon>
        <taxon>Actinomycetes</taxon>
        <taxon>Micrococcales</taxon>
        <taxon>Intrasporangiaceae</taxon>
        <taxon>Pedococcus</taxon>
    </lineage>
</organism>
<dbReference type="PANTHER" id="PTHR43752:SF2">
    <property type="entry name" value="BNR_ASP-BOX REPEAT FAMILY PROTEIN"/>
    <property type="match status" value="1"/>
</dbReference>
<gene>
    <name evidence="2" type="ORF">EAH86_04030</name>
</gene>
<dbReference type="InterPro" id="IPR036278">
    <property type="entry name" value="Sialidase_sf"/>
</dbReference>
<dbReference type="Pfam" id="PF13088">
    <property type="entry name" value="BNR_2"/>
    <property type="match status" value="1"/>
</dbReference>
<dbReference type="EMBL" id="RCZM01000001">
    <property type="protein sequence ID" value="TPG19892.1"/>
    <property type="molecule type" value="Genomic_DNA"/>
</dbReference>
<sequence>MLRARETEDGLEETFLPAPTVQSHAANLTVLGDGSLGCVWFGGTQEGVADIDVWFSRLEEGADVWTEPVRLSGDPTRSEQNPLLFPAPDGLLWLLHTAQHAGDQDTSFVRVRTSGDHGRTWSESRTLLESDRGGVFVRQPPVVLPDGTWVLPTFTCVRVPGEKWVGDSDTSSVWVSTDEGVSWAEREVPGSTGCVHMSIVPLSDGRYAAYYRSRWADHVYRSVSDDGLEWSQPQPTELPNNNSSIQAASLSDRRIGLVLNESSRLDAVARRVSLYDEIDDHGISDSPVAEPQAATPEELAEVRGAFWGAPRAPLTLAVSSDDGQTWPVRWVLEDGDGYCLSNNSRDGVNRELSYPSVCQDATGTVHVAYTYHRRAIRHVRISASALEARTGIPSP</sequence>
<dbReference type="OrthoDB" id="41724at2"/>
<dbReference type="Proteomes" id="UP000317722">
    <property type="component" value="Unassembled WGS sequence"/>
</dbReference>
<dbReference type="AlphaFoldDB" id="A0A502D4Y8"/>
<dbReference type="Gene3D" id="2.120.10.10">
    <property type="match status" value="1"/>
</dbReference>
<dbReference type="CDD" id="cd15482">
    <property type="entry name" value="Sialidase_non-viral"/>
    <property type="match status" value="1"/>
</dbReference>
<keyword evidence="2" id="KW-0378">Hydrolase</keyword>